<dbReference type="PANTHER" id="PTHR48094">
    <property type="entry name" value="PROTEIN/NUCLEIC ACID DEGLYCASE DJ-1-RELATED"/>
    <property type="match status" value="1"/>
</dbReference>
<dbReference type="InterPro" id="IPR002818">
    <property type="entry name" value="DJ-1/PfpI"/>
</dbReference>
<proteinExistence type="inferred from homology"/>
<dbReference type="InterPro" id="IPR029062">
    <property type="entry name" value="Class_I_gatase-like"/>
</dbReference>
<dbReference type="SUPFAM" id="SSF52317">
    <property type="entry name" value="Class I glutamine amidotransferase-like"/>
    <property type="match status" value="1"/>
</dbReference>
<dbReference type="Gene3D" id="3.40.50.880">
    <property type="match status" value="1"/>
</dbReference>
<accession>A0A8J1XM57</accession>
<evidence type="ECO:0000256" key="2">
    <source>
        <dbReference type="ARBA" id="ARBA00023239"/>
    </source>
</evidence>
<organism evidence="5 6">
    <name type="scientific">Owenia fusiformis</name>
    <name type="common">Polychaete worm</name>
    <dbReference type="NCBI Taxonomy" id="6347"/>
    <lineage>
        <taxon>Eukaryota</taxon>
        <taxon>Metazoa</taxon>
        <taxon>Spiralia</taxon>
        <taxon>Lophotrochozoa</taxon>
        <taxon>Annelida</taxon>
        <taxon>Polychaeta</taxon>
        <taxon>Sedentaria</taxon>
        <taxon>Canalipalpata</taxon>
        <taxon>Sabellida</taxon>
        <taxon>Oweniida</taxon>
        <taxon>Oweniidae</taxon>
        <taxon>Owenia</taxon>
    </lineage>
</organism>
<keyword evidence="2" id="KW-0456">Lyase</keyword>
<keyword evidence="6" id="KW-1185">Reference proteome</keyword>
<feature type="domain" description="DJ-1/PfpI" evidence="4">
    <location>
        <begin position="9"/>
        <end position="120"/>
    </location>
</feature>
<keyword evidence="1" id="KW-0346">Stress response</keyword>
<feature type="non-terminal residue" evidence="5">
    <location>
        <position position="123"/>
    </location>
</feature>
<dbReference type="GO" id="GO:0019172">
    <property type="term" value="F:glyoxalase III activity"/>
    <property type="evidence" value="ECO:0007669"/>
    <property type="project" value="TreeGrafter"/>
</dbReference>
<sequence length="123" mass="13153">FGTMWDFPDDPDVQRLSAEIYDKGGVVSAVCHGPVALINVRLKDGSYLVKGKGIAAFCNEEEDAASVRDIVPYTVEDKLIERGAKYTKAGVFQSHVVADGRLVTGQNPPSAKDTGEAIVKALS</sequence>
<dbReference type="GO" id="GO:0005737">
    <property type="term" value="C:cytoplasm"/>
    <property type="evidence" value="ECO:0007669"/>
    <property type="project" value="TreeGrafter"/>
</dbReference>
<reference evidence="5" key="1">
    <citation type="submission" date="2022-03" db="EMBL/GenBank/DDBJ databases">
        <authorList>
            <person name="Martin C."/>
        </authorList>
    </citation>
    <scope>NUCLEOTIDE SEQUENCE</scope>
</reference>
<gene>
    <name evidence="5" type="ORF">OFUS_LOCUS5042</name>
</gene>
<dbReference type="PANTHER" id="PTHR48094:SF11">
    <property type="entry name" value="GLUTATHIONE-INDEPENDENT GLYOXALASE HSP31-RELATED"/>
    <property type="match status" value="1"/>
</dbReference>
<evidence type="ECO:0000259" key="4">
    <source>
        <dbReference type="Pfam" id="PF01965"/>
    </source>
</evidence>
<name>A0A8J1XM57_OWEFU</name>
<dbReference type="OrthoDB" id="543156at2759"/>
<dbReference type="CDD" id="cd03141">
    <property type="entry name" value="GATase1_Hsp31_like"/>
    <property type="match status" value="1"/>
</dbReference>
<comment type="caution">
    <text evidence="5">The sequence shown here is derived from an EMBL/GenBank/DDBJ whole genome shotgun (WGS) entry which is preliminary data.</text>
</comment>
<dbReference type="InterPro" id="IPR050325">
    <property type="entry name" value="Prot/Nucl_acid_deglycase"/>
</dbReference>
<dbReference type="Proteomes" id="UP000749559">
    <property type="component" value="Unassembled WGS sequence"/>
</dbReference>
<protein>
    <recommendedName>
        <fullName evidence="4">DJ-1/PfpI domain-containing protein</fullName>
    </recommendedName>
</protein>
<evidence type="ECO:0000313" key="5">
    <source>
        <dbReference type="EMBL" id="CAH1778073.1"/>
    </source>
</evidence>
<evidence type="ECO:0000256" key="1">
    <source>
        <dbReference type="ARBA" id="ARBA00023016"/>
    </source>
</evidence>
<dbReference type="AlphaFoldDB" id="A0A8J1XM57"/>
<dbReference type="EMBL" id="CAIIXF020000002">
    <property type="protein sequence ID" value="CAH1778073.1"/>
    <property type="molecule type" value="Genomic_DNA"/>
</dbReference>
<dbReference type="GO" id="GO:0019243">
    <property type="term" value="P:methylglyoxal catabolic process to D-lactate via S-lactoyl-glutathione"/>
    <property type="evidence" value="ECO:0007669"/>
    <property type="project" value="TreeGrafter"/>
</dbReference>
<dbReference type="Pfam" id="PF01965">
    <property type="entry name" value="DJ-1_PfpI"/>
    <property type="match status" value="1"/>
</dbReference>
<evidence type="ECO:0000256" key="3">
    <source>
        <dbReference type="ARBA" id="ARBA00038493"/>
    </source>
</evidence>
<comment type="similarity">
    <text evidence="3">Belongs to the peptidase C56 family. HSP31-like subfamily.</text>
</comment>
<evidence type="ECO:0000313" key="6">
    <source>
        <dbReference type="Proteomes" id="UP000749559"/>
    </source>
</evidence>